<dbReference type="SUPFAM" id="SSF69118">
    <property type="entry name" value="AhpD-like"/>
    <property type="match status" value="1"/>
</dbReference>
<gene>
    <name evidence="1" type="ordered locus">Adeh_0741</name>
</gene>
<dbReference type="OrthoDB" id="287782at2"/>
<dbReference type="InterPro" id="IPR029032">
    <property type="entry name" value="AhpD-like"/>
</dbReference>
<evidence type="ECO:0000313" key="1">
    <source>
        <dbReference type="EMBL" id="ABC80516.1"/>
    </source>
</evidence>
<name>Q2INY7_ANADE</name>
<accession>Q2INY7</accession>
<evidence type="ECO:0000313" key="2">
    <source>
        <dbReference type="Proteomes" id="UP000001935"/>
    </source>
</evidence>
<organism evidence="1 2">
    <name type="scientific">Anaeromyxobacter dehalogenans (strain 2CP-C)</name>
    <dbReference type="NCBI Taxonomy" id="290397"/>
    <lineage>
        <taxon>Bacteria</taxon>
        <taxon>Pseudomonadati</taxon>
        <taxon>Myxococcota</taxon>
        <taxon>Myxococcia</taxon>
        <taxon>Myxococcales</taxon>
        <taxon>Cystobacterineae</taxon>
        <taxon>Anaeromyxobacteraceae</taxon>
        <taxon>Anaeromyxobacter</taxon>
    </lineage>
</organism>
<dbReference type="HOGENOM" id="CLU_127086_0_0_7"/>
<dbReference type="STRING" id="290397.Adeh_0741"/>
<dbReference type="RefSeq" id="WP_011419799.1">
    <property type="nucleotide sequence ID" value="NC_007760.1"/>
</dbReference>
<dbReference type="EMBL" id="CP000251">
    <property type="protein sequence ID" value="ABC80516.1"/>
    <property type="molecule type" value="Genomic_DNA"/>
</dbReference>
<proteinExistence type="predicted"/>
<reference evidence="1" key="1">
    <citation type="submission" date="2006-01" db="EMBL/GenBank/DDBJ databases">
        <title>Complete sequence of Anaeromyxobacter dehalogenans 2CP-C.</title>
        <authorList>
            <consortium name="US DOE Joint Genome Institute"/>
            <person name="Copeland A."/>
            <person name="Lucas S."/>
            <person name="Lapidus A."/>
            <person name="Barry K."/>
            <person name="Detter J.C."/>
            <person name="Glavina T."/>
            <person name="Hammon N."/>
            <person name="Israni S."/>
            <person name="Pitluck S."/>
            <person name="Brettin T."/>
            <person name="Bruce D."/>
            <person name="Han C."/>
            <person name="Tapia R."/>
            <person name="Gilna P."/>
            <person name="Kiss H."/>
            <person name="Schmutz J."/>
            <person name="Larimer F."/>
            <person name="Land M."/>
            <person name="Kyrpides N."/>
            <person name="Anderson I."/>
            <person name="Sanford R.A."/>
            <person name="Ritalahti K.M."/>
            <person name="Thomas H.S."/>
            <person name="Kirby J.R."/>
            <person name="Zhulin I.B."/>
            <person name="Loeffler F.E."/>
            <person name="Richardson P."/>
        </authorList>
    </citation>
    <scope>NUCLEOTIDE SEQUENCE</scope>
    <source>
        <strain evidence="1">2CP-C</strain>
    </source>
</reference>
<sequence length="184" mass="20265">MLKWLIRKQLSAFEKQYDYDAGYVRELLDTDFKAFRMFMRAAKLGYYRRDVPEAVHFCVGIVVTASEDCGPCTQLGVTMALERGVPADVLQAVLSNDLARMPEDVRLGVRYARAVLAHAPEADGLREEIVGRWGPRALIALAFAINAGRLYPTLKYAMGHGKACQRVHVGDLPVVVAVARGAAA</sequence>
<dbReference type="Proteomes" id="UP000001935">
    <property type="component" value="Chromosome"/>
</dbReference>
<dbReference type="KEGG" id="ade:Adeh_0741"/>
<protein>
    <recommendedName>
        <fullName evidence="3">Carboxymuconolactone decarboxylase-like domain-containing protein</fullName>
    </recommendedName>
</protein>
<dbReference type="eggNOG" id="COG2128">
    <property type="taxonomic scope" value="Bacteria"/>
</dbReference>
<dbReference type="AlphaFoldDB" id="Q2INY7"/>
<evidence type="ECO:0008006" key="3">
    <source>
        <dbReference type="Google" id="ProtNLM"/>
    </source>
</evidence>